<dbReference type="InterPro" id="IPR050838">
    <property type="entry name" value="Ketopantoate_reductase"/>
</dbReference>
<dbReference type="AlphaFoldDB" id="A0A2K9MEA5"/>
<dbReference type="InterPro" id="IPR036291">
    <property type="entry name" value="NAD(P)-bd_dom_sf"/>
</dbReference>
<dbReference type="Gene3D" id="3.40.50.720">
    <property type="entry name" value="NAD(P)-binding Rossmann-like Domain"/>
    <property type="match status" value="1"/>
</dbReference>
<dbReference type="OrthoDB" id="9793586at2"/>
<name>A0A2K9MEA5_9RHOB</name>
<feature type="domain" description="Ketopantoate reductase N-terminal" evidence="11">
    <location>
        <begin position="3"/>
        <end position="149"/>
    </location>
</feature>
<comment type="catalytic activity">
    <reaction evidence="9 10">
        <text>(R)-pantoate + NADP(+) = 2-dehydropantoate + NADPH + H(+)</text>
        <dbReference type="Rhea" id="RHEA:16233"/>
        <dbReference type="ChEBI" id="CHEBI:11561"/>
        <dbReference type="ChEBI" id="CHEBI:15378"/>
        <dbReference type="ChEBI" id="CHEBI:15980"/>
        <dbReference type="ChEBI" id="CHEBI:57783"/>
        <dbReference type="ChEBI" id="CHEBI:58349"/>
        <dbReference type="EC" id="1.1.1.169"/>
    </reaction>
</comment>
<protein>
    <recommendedName>
        <fullName evidence="4 10">2-dehydropantoate 2-reductase</fullName>
        <ecNumber evidence="3 10">1.1.1.169</ecNumber>
    </recommendedName>
    <alternativeName>
        <fullName evidence="8 10">Ketopantoate reductase</fullName>
    </alternativeName>
</protein>
<proteinExistence type="inferred from homology"/>
<organism evidence="13 14">
    <name type="scientific">Paracoccus jeotgali</name>
    <dbReference type="NCBI Taxonomy" id="2065379"/>
    <lineage>
        <taxon>Bacteria</taxon>
        <taxon>Pseudomonadati</taxon>
        <taxon>Pseudomonadota</taxon>
        <taxon>Alphaproteobacteria</taxon>
        <taxon>Rhodobacterales</taxon>
        <taxon>Paracoccaceae</taxon>
        <taxon>Paracoccus</taxon>
    </lineage>
</organism>
<comment type="similarity">
    <text evidence="2 10">Belongs to the ketopantoate reductase family.</text>
</comment>
<evidence type="ECO:0000256" key="4">
    <source>
        <dbReference type="ARBA" id="ARBA00019465"/>
    </source>
</evidence>
<feature type="domain" description="Ketopantoate reductase C-terminal" evidence="12">
    <location>
        <begin position="179"/>
        <end position="303"/>
    </location>
</feature>
<evidence type="ECO:0000313" key="13">
    <source>
        <dbReference type="EMBL" id="AUM73971.1"/>
    </source>
</evidence>
<evidence type="ECO:0000256" key="10">
    <source>
        <dbReference type="RuleBase" id="RU362068"/>
    </source>
</evidence>
<dbReference type="GO" id="GO:0005737">
    <property type="term" value="C:cytoplasm"/>
    <property type="evidence" value="ECO:0007669"/>
    <property type="project" value="TreeGrafter"/>
</dbReference>
<dbReference type="InterPro" id="IPR003710">
    <property type="entry name" value="ApbA"/>
</dbReference>
<evidence type="ECO:0000313" key="14">
    <source>
        <dbReference type="Proteomes" id="UP000234882"/>
    </source>
</evidence>
<dbReference type="EMBL" id="CP025583">
    <property type="protein sequence ID" value="AUM73971.1"/>
    <property type="molecule type" value="Genomic_DNA"/>
</dbReference>
<dbReference type="RefSeq" id="WP_101499322.1">
    <property type="nucleotide sequence ID" value="NZ_CP025583.1"/>
</dbReference>
<dbReference type="NCBIfam" id="TIGR00745">
    <property type="entry name" value="apbA_panE"/>
    <property type="match status" value="1"/>
</dbReference>
<dbReference type="GO" id="GO:0015940">
    <property type="term" value="P:pantothenate biosynthetic process"/>
    <property type="evidence" value="ECO:0007669"/>
    <property type="project" value="UniProtKB-UniPathway"/>
</dbReference>
<dbReference type="InterPro" id="IPR013332">
    <property type="entry name" value="KPR_N"/>
</dbReference>
<dbReference type="KEGG" id="paru:CYR75_06480"/>
<dbReference type="SUPFAM" id="SSF51735">
    <property type="entry name" value="NAD(P)-binding Rossmann-fold domains"/>
    <property type="match status" value="1"/>
</dbReference>
<evidence type="ECO:0000256" key="1">
    <source>
        <dbReference type="ARBA" id="ARBA00004994"/>
    </source>
</evidence>
<dbReference type="GO" id="GO:0050661">
    <property type="term" value="F:NADP binding"/>
    <property type="evidence" value="ECO:0007669"/>
    <property type="project" value="TreeGrafter"/>
</dbReference>
<evidence type="ECO:0000256" key="3">
    <source>
        <dbReference type="ARBA" id="ARBA00013014"/>
    </source>
</evidence>
<keyword evidence="5 10" id="KW-0566">Pantothenate biosynthesis</keyword>
<dbReference type="Pfam" id="PF08546">
    <property type="entry name" value="ApbA_C"/>
    <property type="match status" value="1"/>
</dbReference>
<dbReference type="InterPro" id="IPR013328">
    <property type="entry name" value="6PGD_dom2"/>
</dbReference>
<dbReference type="GO" id="GO:0008677">
    <property type="term" value="F:2-dehydropantoate 2-reductase activity"/>
    <property type="evidence" value="ECO:0007669"/>
    <property type="project" value="UniProtKB-EC"/>
</dbReference>
<evidence type="ECO:0000256" key="8">
    <source>
        <dbReference type="ARBA" id="ARBA00032024"/>
    </source>
</evidence>
<keyword evidence="7 10" id="KW-0560">Oxidoreductase</keyword>
<dbReference type="Gene3D" id="1.10.1040.10">
    <property type="entry name" value="N-(1-d-carboxylethyl)-l-norvaline Dehydrogenase, domain 2"/>
    <property type="match status" value="1"/>
</dbReference>
<accession>A0A2K9MEA5</accession>
<dbReference type="PANTHER" id="PTHR43765:SF2">
    <property type="entry name" value="2-DEHYDROPANTOATE 2-REDUCTASE"/>
    <property type="match status" value="1"/>
</dbReference>
<keyword evidence="14" id="KW-1185">Reference proteome</keyword>
<comment type="function">
    <text evidence="10">Catalyzes the NADPH-dependent reduction of ketopantoate into pantoic acid.</text>
</comment>
<dbReference type="Pfam" id="PF02558">
    <property type="entry name" value="ApbA"/>
    <property type="match status" value="1"/>
</dbReference>
<evidence type="ECO:0000259" key="12">
    <source>
        <dbReference type="Pfam" id="PF08546"/>
    </source>
</evidence>
<sequence>MKIAIIGAGAMGSLFAWQLVKTGAEVVALDQWAEHVQAMQRDGLIVECAGHDLHVPLTATNSPKEIGTCDIILFFVKYGQTTDAAQWIAPLVGPETLLVTLQNGVGNADRIAEVHPDNAIAYGLTTLTSEMLGPGRIEASFAGKGETYFWRRGGQPDSREEYLKDLLNAGDYAAELDPDIDLRIWKKLVINCCFNTICGLLDCTVGETMHDPETARIFDALIAELSAVAAAKGIGITPAAARSYLEEVGRDAASHVPSMAIDLRAGRQTEIECLNGAILREGARLAIPTPTHALIYNLIRAREQISSRRQAMGG</sequence>
<evidence type="ECO:0000256" key="6">
    <source>
        <dbReference type="ARBA" id="ARBA00022857"/>
    </source>
</evidence>
<gene>
    <name evidence="13" type="ORF">CYR75_06480</name>
</gene>
<evidence type="ECO:0000256" key="7">
    <source>
        <dbReference type="ARBA" id="ARBA00023002"/>
    </source>
</evidence>
<keyword evidence="6 10" id="KW-0521">NADP</keyword>
<dbReference type="FunFam" id="1.10.1040.10:FF:000017">
    <property type="entry name" value="2-dehydropantoate 2-reductase"/>
    <property type="match status" value="1"/>
</dbReference>
<dbReference type="EC" id="1.1.1.169" evidence="3 10"/>
<dbReference type="Proteomes" id="UP000234882">
    <property type="component" value="Chromosome"/>
</dbReference>
<evidence type="ECO:0000256" key="2">
    <source>
        <dbReference type="ARBA" id="ARBA00007870"/>
    </source>
</evidence>
<evidence type="ECO:0000256" key="9">
    <source>
        <dbReference type="ARBA" id="ARBA00048793"/>
    </source>
</evidence>
<evidence type="ECO:0000259" key="11">
    <source>
        <dbReference type="Pfam" id="PF02558"/>
    </source>
</evidence>
<evidence type="ECO:0000256" key="5">
    <source>
        <dbReference type="ARBA" id="ARBA00022655"/>
    </source>
</evidence>
<dbReference type="InterPro" id="IPR013752">
    <property type="entry name" value="KPA_reductase"/>
</dbReference>
<dbReference type="InterPro" id="IPR008927">
    <property type="entry name" value="6-PGluconate_DH-like_C_sf"/>
</dbReference>
<reference evidence="14" key="1">
    <citation type="submission" date="2017-12" db="EMBL/GenBank/DDBJ databases">
        <title>Genomic analysis of Paracoccus sp. CBA4604.</title>
        <authorList>
            <person name="Roh S.W."/>
            <person name="Kim J.Y."/>
            <person name="Kim J.S."/>
        </authorList>
    </citation>
    <scope>NUCLEOTIDE SEQUENCE [LARGE SCALE GENOMIC DNA]</scope>
    <source>
        <strain evidence="14">CBA4604</strain>
    </source>
</reference>
<comment type="pathway">
    <text evidence="1 10">Cofactor biosynthesis; (R)-pantothenate biosynthesis; (R)-pantoate from 3-methyl-2-oxobutanoate: step 2/2.</text>
</comment>
<dbReference type="PANTHER" id="PTHR43765">
    <property type="entry name" value="2-DEHYDROPANTOATE 2-REDUCTASE-RELATED"/>
    <property type="match status" value="1"/>
</dbReference>
<dbReference type="SUPFAM" id="SSF48179">
    <property type="entry name" value="6-phosphogluconate dehydrogenase C-terminal domain-like"/>
    <property type="match status" value="1"/>
</dbReference>
<dbReference type="UniPathway" id="UPA00028">
    <property type="reaction ID" value="UER00004"/>
</dbReference>